<sequence length="76" mass="8359">MNIMVCCCYFVIRGNVLHWSGDGSASYSCCTIAAKVLFGAIFSCIIYRGSPIAYTHHSISFRVKLCVIVSITCNQN</sequence>
<dbReference type="AlphaFoldDB" id="A0A0A8ZZA2"/>
<evidence type="ECO:0000313" key="1">
    <source>
        <dbReference type="EMBL" id="JAD44739.1"/>
    </source>
</evidence>
<reference evidence="1" key="1">
    <citation type="submission" date="2014-09" db="EMBL/GenBank/DDBJ databases">
        <authorList>
            <person name="Magalhaes I.L.F."/>
            <person name="Oliveira U."/>
            <person name="Santos F.R."/>
            <person name="Vidigal T.H.D.A."/>
            <person name="Brescovit A.D."/>
            <person name="Santos A.J."/>
        </authorList>
    </citation>
    <scope>NUCLEOTIDE SEQUENCE</scope>
    <source>
        <tissue evidence="1">Shoot tissue taken approximately 20 cm above the soil surface</tissue>
    </source>
</reference>
<dbReference type="EMBL" id="GBRH01253156">
    <property type="protein sequence ID" value="JAD44739.1"/>
    <property type="molecule type" value="Transcribed_RNA"/>
</dbReference>
<organism evidence="1">
    <name type="scientific">Arundo donax</name>
    <name type="common">Giant reed</name>
    <name type="synonym">Donax arundinaceus</name>
    <dbReference type="NCBI Taxonomy" id="35708"/>
    <lineage>
        <taxon>Eukaryota</taxon>
        <taxon>Viridiplantae</taxon>
        <taxon>Streptophyta</taxon>
        <taxon>Embryophyta</taxon>
        <taxon>Tracheophyta</taxon>
        <taxon>Spermatophyta</taxon>
        <taxon>Magnoliopsida</taxon>
        <taxon>Liliopsida</taxon>
        <taxon>Poales</taxon>
        <taxon>Poaceae</taxon>
        <taxon>PACMAD clade</taxon>
        <taxon>Arundinoideae</taxon>
        <taxon>Arundineae</taxon>
        <taxon>Arundo</taxon>
    </lineage>
</organism>
<proteinExistence type="predicted"/>
<reference evidence="1" key="2">
    <citation type="journal article" date="2015" name="Data Brief">
        <title>Shoot transcriptome of the giant reed, Arundo donax.</title>
        <authorList>
            <person name="Barrero R.A."/>
            <person name="Guerrero F.D."/>
            <person name="Moolhuijzen P."/>
            <person name="Goolsby J.A."/>
            <person name="Tidwell J."/>
            <person name="Bellgard S.E."/>
            <person name="Bellgard M.I."/>
        </authorList>
    </citation>
    <scope>NUCLEOTIDE SEQUENCE</scope>
    <source>
        <tissue evidence="1">Shoot tissue taken approximately 20 cm above the soil surface</tissue>
    </source>
</reference>
<accession>A0A0A8ZZA2</accession>
<protein>
    <submittedName>
        <fullName evidence="1">Uncharacterized protein</fullName>
    </submittedName>
</protein>
<name>A0A0A8ZZA2_ARUDO</name>